<keyword evidence="2" id="KW-1185">Reference proteome</keyword>
<comment type="caution">
    <text evidence="1">The sequence shown here is derived from an EMBL/GenBank/DDBJ whole genome shotgun (WGS) entry which is preliminary data.</text>
</comment>
<proteinExistence type="predicted"/>
<accession>A0ABR3ANT2</accession>
<dbReference type="EMBL" id="JBCLYO010000023">
    <property type="protein sequence ID" value="KAL0079080.1"/>
    <property type="molecule type" value="Genomic_DNA"/>
</dbReference>
<sequence>MFKERVLTRQVDSLFTEKYIIVYTFIKQILTVYPEKYMFQKSFIYYDSKASSHNHFLEFFCIAQLLEHLGHGSFYCLPLRRSWSPRYMQVYARIL</sequence>
<dbReference type="Proteomes" id="UP001448207">
    <property type="component" value="Unassembled WGS sequence"/>
</dbReference>
<evidence type="ECO:0000313" key="1">
    <source>
        <dbReference type="EMBL" id="KAL0079080.1"/>
    </source>
</evidence>
<name>A0ABR3ANT2_PHYBL</name>
<reference evidence="1 2" key="1">
    <citation type="submission" date="2024-04" db="EMBL/GenBank/DDBJ databases">
        <title>Symmetric and asymmetric DNA N6-adenine methylation regulates different biological responses in Mucorales.</title>
        <authorList>
            <consortium name="Lawrence Berkeley National Laboratory"/>
            <person name="Lax C."/>
            <person name="Mondo S.J."/>
            <person name="Osorio-Concepcion M."/>
            <person name="Muszewska A."/>
            <person name="Corrochano-Luque M."/>
            <person name="Gutierrez G."/>
            <person name="Riley R."/>
            <person name="Lipzen A."/>
            <person name="Guo J."/>
            <person name="Hundley H."/>
            <person name="Amirebrahimi M."/>
            <person name="Ng V."/>
            <person name="Lorenzo-Gutierrez D."/>
            <person name="Binder U."/>
            <person name="Yang J."/>
            <person name="Song Y."/>
            <person name="Canovas D."/>
            <person name="Navarro E."/>
            <person name="Freitag M."/>
            <person name="Gabaldon T."/>
            <person name="Grigoriev I.V."/>
            <person name="Corrochano L.M."/>
            <person name="Nicolas F.E."/>
            <person name="Garre V."/>
        </authorList>
    </citation>
    <scope>NUCLEOTIDE SEQUENCE [LARGE SCALE GENOMIC DNA]</scope>
    <source>
        <strain evidence="1 2">L51</strain>
    </source>
</reference>
<evidence type="ECO:0000313" key="2">
    <source>
        <dbReference type="Proteomes" id="UP001448207"/>
    </source>
</evidence>
<protein>
    <submittedName>
        <fullName evidence="1">Uncharacterized protein</fullName>
    </submittedName>
</protein>
<organism evidence="1 2">
    <name type="scientific">Phycomyces blakesleeanus</name>
    <dbReference type="NCBI Taxonomy" id="4837"/>
    <lineage>
        <taxon>Eukaryota</taxon>
        <taxon>Fungi</taxon>
        <taxon>Fungi incertae sedis</taxon>
        <taxon>Mucoromycota</taxon>
        <taxon>Mucoromycotina</taxon>
        <taxon>Mucoromycetes</taxon>
        <taxon>Mucorales</taxon>
        <taxon>Phycomycetaceae</taxon>
        <taxon>Phycomyces</taxon>
    </lineage>
</organism>
<gene>
    <name evidence="1" type="ORF">J3Q64DRAFT_1645575</name>
</gene>